<organism evidence="3 6">
    <name type="scientific">Variovorax beijingensis</name>
    <dbReference type="NCBI Taxonomy" id="2496117"/>
    <lineage>
        <taxon>Bacteria</taxon>
        <taxon>Pseudomonadati</taxon>
        <taxon>Pseudomonadota</taxon>
        <taxon>Betaproteobacteria</taxon>
        <taxon>Burkholderiales</taxon>
        <taxon>Comamonadaceae</taxon>
        <taxon>Variovorax</taxon>
    </lineage>
</organism>
<reference evidence="4 5" key="2">
    <citation type="submission" date="2018-12" db="EMBL/GenBank/DDBJ databases">
        <title>The genome sequences of strain 502.</title>
        <authorList>
            <person name="Gao J."/>
            <person name="Sun J."/>
        </authorList>
    </citation>
    <scope>NUCLEOTIDE SEQUENCE [LARGE SCALE GENOMIC DNA]</scope>
    <source>
        <strain evidence="4 5">502</strain>
    </source>
</reference>
<reference evidence="3 6" key="1">
    <citation type="submission" date="2018-11" db="EMBL/GenBank/DDBJ databases">
        <title>The genome of Variovorax sp T529.</title>
        <authorList>
            <person name="Gao J."/>
        </authorList>
    </citation>
    <scope>NUCLEOTIDE SEQUENCE [LARGE SCALE GENOMIC DNA]</scope>
    <source>
        <strain evidence="3 6">T529</strain>
    </source>
</reference>
<dbReference type="FunFam" id="3.40.50.720:FF:000084">
    <property type="entry name" value="Short-chain dehydrogenase reductase"/>
    <property type="match status" value="1"/>
</dbReference>
<protein>
    <submittedName>
        <fullName evidence="3">SDR family oxidoreductase</fullName>
    </submittedName>
</protein>
<sequence>MQNYRQLFDLSGKTAVVLGAASGIGQASAHALGALGAHVVCADRDADGAKSTAEQITQSGTGSAEWRSTDAASGADIAALAAHTLAVRGRIDVAVATPALNIRKLIVDYTDEEFDQVVNLNLKGAFHFMRRFGAPMMKQGSGSLILCSSMRAVTIEPGLGIYAATKAGIAQMVKGFASEVGSYGVRVNAVMPSIIETRLTAPLKERPAIYDTYAAHTVFNRWGQPSEVGSAVAFLASDAASYITGSSLSVDGGWTAIDGPPTGLTATRPSV</sequence>
<evidence type="ECO:0000313" key="4">
    <source>
        <dbReference type="EMBL" id="RSZ32086.1"/>
    </source>
</evidence>
<keyword evidence="5" id="KW-1185">Reference proteome</keyword>
<dbReference type="PRINTS" id="PR00081">
    <property type="entry name" value="GDHRDH"/>
</dbReference>
<comment type="caution">
    <text evidence="3">The sequence shown here is derived from an EMBL/GenBank/DDBJ whole genome shotgun (WGS) entry which is preliminary data.</text>
</comment>
<dbReference type="PANTHER" id="PTHR24321">
    <property type="entry name" value="DEHYDROGENASES, SHORT CHAIN"/>
    <property type="match status" value="1"/>
</dbReference>
<dbReference type="EMBL" id="RXFQ01000014">
    <property type="protein sequence ID" value="RSZ32086.1"/>
    <property type="molecule type" value="Genomic_DNA"/>
</dbReference>
<evidence type="ECO:0000313" key="6">
    <source>
        <dbReference type="Proteomes" id="UP000271590"/>
    </source>
</evidence>
<dbReference type="InterPro" id="IPR020904">
    <property type="entry name" value="Sc_DH/Rdtase_CS"/>
</dbReference>
<dbReference type="EMBL" id="RQXU01000045">
    <property type="protein sequence ID" value="RRH79876.1"/>
    <property type="molecule type" value="Genomic_DNA"/>
</dbReference>
<dbReference type="InterPro" id="IPR036291">
    <property type="entry name" value="NAD(P)-bd_dom_sf"/>
</dbReference>
<dbReference type="SUPFAM" id="SSF51735">
    <property type="entry name" value="NAD(P)-binding Rossmann-fold domains"/>
    <property type="match status" value="1"/>
</dbReference>
<dbReference type="GO" id="GO:0016491">
    <property type="term" value="F:oxidoreductase activity"/>
    <property type="evidence" value="ECO:0007669"/>
    <property type="project" value="UniProtKB-KW"/>
</dbReference>
<name>A0A3P3E1E5_9BURK</name>
<dbReference type="InterPro" id="IPR002347">
    <property type="entry name" value="SDR_fam"/>
</dbReference>
<evidence type="ECO:0000256" key="1">
    <source>
        <dbReference type="ARBA" id="ARBA00006484"/>
    </source>
</evidence>
<dbReference type="RefSeq" id="WP_124962190.1">
    <property type="nucleotide sequence ID" value="NZ_CBFHCE010000092.1"/>
</dbReference>
<dbReference type="Proteomes" id="UP000271137">
    <property type="component" value="Unassembled WGS sequence"/>
</dbReference>
<evidence type="ECO:0000313" key="5">
    <source>
        <dbReference type="Proteomes" id="UP000271137"/>
    </source>
</evidence>
<evidence type="ECO:0000313" key="3">
    <source>
        <dbReference type="EMBL" id="RRH79876.1"/>
    </source>
</evidence>
<dbReference type="Proteomes" id="UP000271590">
    <property type="component" value="Unassembled WGS sequence"/>
</dbReference>
<proteinExistence type="inferred from homology"/>
<accession>A0A3P3E1E5</accession>
<dbReference type="AlphaFoldDB" id="A0A3P3E1E5"/>
<dbReference type="CDD" id="cd05233">
    <property type="entry name" value="SDR_c"/>
    <property type="match status" value="1"/>
</dbReference>
<comment type="similarity">
    <text evidence="1">Belongs to the short-chain dehydrogenases/reductases (SDR) family.</text>
</comment>
<keyword evidence="2" id="KW-0560">Oxidoreductase</keyword>
<evidence type="ECO:0000256" key="2">
    <source>
        <dbReference type="ARBA" id="ARBA00023002"/>
    </source>
</evidence>
<dbReference type="PROSITE" id="PS00061">
    <property type="entry name" value="ADH_SHORT"/>
    <property type="match status" value="1"/>
</dbReference>
<dbReference type="Gene3D" id="3.40.50.720">
    <property type="entry name" value="NAD(P)-binding Rossmann-like Domain"/>
    <property type="match status" value="1"/>
</dbReference>
<gene>
    <name evidence="3" type="ORF">EH244_31375</name>
    <name evidence="4" type="ORF">EJO66_22880</name>
</gene>
<dbReference type="PANTHER" id="PTHR24321:SF15">
    <property type="entry name" value="OXIDOREDUCTASE UCPA"/>
    <property type="match status" value="1"/>
</dbReference>
<dbReference type="Pfam" id="PF13561">
    <property type="entry name" value="adh_short_C2"/>
    <property type="match status" value="1"/>
</dbReference>